<dbReference type="InterPro" id="IPR035969">
    <property type="entry name" value="Rab-GAP_TBC_sf"/>
</dbReference>
<reference evidence="3" key="1">
    <citation type="submission" date="2014-12" db="EMBL/GenBank/DDBJ databases">
        <title>Insight into the proteome of Arion vulgaris.</title>
        <authorList>
            <person name="Aradska J."/>
            <person name="Bulat T."/>
            <person name="Smidak R."/>
            <person name="Sarate P."/>
            <person name="Gangsoo J."/>
            <person name="Sialana F."/>
            <person name="Bilban M."/>
            <person name="Lubec G."/>
        </authorList>
    </citation>
    <scope>NUCLEOTIDE SEQUENCE</scope>
    <source>
        <tissue evidence="3">Skin</tissue>
    </source>
</reference>
<protein>
    <submittedName>
        <fullName evidence="3">Uncharacterized protein</fullName>
    </submittedName>
</protein>
<dbReference type="SUPFAM" id="SSF47923">
    <property type="entry name" value="Ypt/Rab-GAP domain of gyp1p"/>
    <property type="match status" value="1"/>
</dbReference>
<feature type="compositionally biased region" description="Polar residues" evidence="2">
    <location>
        <begin position="408"/>
        <end position="425"/>
    </location>
</feature>
<proteinExistence type="predicted"/>
<dbReference type="PANTHER" id="PTHR47219:SF16">
    <property type="entry name" value="GTPASE ACTIVATING PROTEIN"/>
    <property type="match status" value="1"/>
</dbReference>
<evidence type="ECO:0000256" key="2">
    <source>
        <dbReference type="SAM" id="MobiDB-lite"/>
    </source>
</evidence>
<feature type="non-terminal residue" evidence="3">
    <location>
        <position position="1"/>
    </location>
</feature>
<dbReference type="Gene3D" id="1.10.472.80">
    <property type="entry name" value="Ypt/Rab-GAP domain of gyp1p, domain 3"/>
    <property type="match status" value="1"/>
</dbReference>
<feature type="compositionally biased region" description="Low complexity" evidence="2">
    <location>
        <begin position="353"/>
        <end position="386"/>
    </location>
</feature>
<evidence type="ECO:0000313" key="3">
    <source>
        <dbReference type="EMBL" id="CEK79670.1"/>
    </source>
</evidence>
<sequence>ALFKVALTLIGSHHALILQCDSFESIVDFLKVTLPEMVQVQMERIINQAFELDIDKELHAYEVEYHVLSEEMTFSSPQQRQHNNHRDINMSSIVGIISDRLPRLAETRKSSVDPDVLLRLDSQNISLKNQNLELLEKLEQAQSHRQSCELSVLAQQIEIDKLKSHIRSLELERAALLSAVATFQKLIPPETLQHIHLFFPDTTSSPFDLSHASNEHNVSGHAGEGEDLVLTTDAKLQPDDQVTCFHNPTSISDNATTTSLLVAGSVRLISPHNKNTDQTSRTLNFDTNEVKEFASSLTSACQNLNAIIYEQHNSTSLPVTYTTPSNTVTTPLSLISPSDTNRRRPHSPRVVIRSSELKSLSEASSSQTSSSYATQTSTSRSISNTTNKLLAADTITPEERQKTVKVVVQQSPTMTHSKWSLSSER</sequence>
<dbReference type="AlphaFoldDB" id="A0A0B7AIB1"/>
<gene>
    <name evidence="3" type="primary">ORF116779</name>
</gene>
<evidence type="ECO:0000256" key="1">
    <source>
        <dbReference type="SAM" id="Coils"/>
    </source>
</evidence>
<organism evidence="3">
    <name type="scientific">Arion vulgaris</name>
    <dbReference type="NCBI Taxonomy" id="1028688"/>
    <lineage>
        <taxon>Eukaryota</taxon>
        <taxon>Metazoa</taxon>
        <taxon>Spiralia</taxon>
        <taxon>Lophotrochozoa</taxon>
        <taxon>Mollusca</taxon>
        <taxon>Gastropoda</taxon>
        <taxon>Heterobranchia</taxon>
        <taxon>Euthyneura</taxon>
        <taxon>Panpulmonata</taxon>
        <taxon>Eupulmonata</taxon>
        <taxon>Stylommatophora</taxon>
        <taxon>Helicina</taxon>
        <taxon>Arionoidea</taxon>
        <taxon>Arionidae</taxon>
        <taxon>Arion</taxon>
    </lineage>
</organism>
<name>A0A0B7AIB1_9EUPU</name>
<feature type="compositionally biased region" description="Low complexity" evidence="2">
    <location>
        <begin position="319"/>
        <end position="334"/>
    </location>
</feature>
<accession>A0A0B7AIB1</accession>
<dbReference type="EMBL" id="HACG01032805">
    <property type="protein sequence ID" value="CEK79670.1"/>
    <property type="molecule type" value="Transcribed_RNA"/>
</dbReference>
<keyword evidence="1" id="KW-0175">Coiled coil</keyword>
<dbReference type="InterPro" id="IPR050302">
    <property type="entry name" value="Rab_GAP_TBC_domain"/>
</dbReference>
<feature type="region of interest" description="Disordered" evidence="2">
    <location>
        <begin position="318"/>
        <end position="425"/>
    </location>
</feature>
<dbReference type="PANTHER" id="PTHR47219">
    <property type="entry name" value="RAB GTPASE-ACTIVATING PROTEIN 1-LIKE"/>
    <property type="match status" value="1"/>
</dbReference>
<feature type="coiled-coil region" evidence="1">
    <location>
        <begin position="124"/>
        <end position="179"/>
    </location>
</feature>